<accession>A0A225VM50</accession>
<dbReference type="AlphaFoldDB" id="A0A225VM50"/>
<dbReference type="EMBL" id="NBNE01004231">
    <property type="protein sequence ID" value="OWZ05837.1"/>
    <property type="molecule type" value="Genomic_DNA"/>
</dbReference>
<sequence length="120" mass="14213">MRKKITTNKLFSCIRWGYTHIHSDMFATQVTARSTRTHTLAINGTVVSMYYDHRYANDILNIKDNSTGSHTNTIKGLWTIQILRHINPMRGMNQKYLDQKIDEYMWSSWVYRQGDRHEST</sequence>
<comment type="caution">
    <text evidence="1">The sequence shown here is derived from an EMBL/GenBank/DDBJ whole genome shotgun (WGS) entry which is preliminary data.</text>
</comment>
<organism evidence="1 2">
    <name type="scientific">Phytophthora megakarya</name>
    <dbReference type="NCBI Taxonomy" id="4795"/>
    <lineage>
        <taxon>Eukaryota</taxon>
        <taxon>Sar</taxon>
        <taxon>Stramenopiles</taxon>
        <taxon>Oomycota</taxon>
        <taxon>Peronosporomycetes</taxon>
        <taxon>Peronosporales</taxon>
        <taxon>Peronosporaceae</taxon>
        <taxon>Phytophthora</taxon>
    </lineage>
</organism>
<dbReference type="OrthoDB" id="125025at2759"/>
<reference evidence="2" key="1">
    <citation type="submission" date="2017-03" db="EMBL/GenBank/DDBJ databases">
        <title>Phytopthora megakarya and P. palmivora, two closely related causual agents of cacao black pod achieved similar genome size and gene model numbers by different mechanisms.</title>
        <authorList>
            <person name="Ali S."/>
            <person name="Shao J."/>
            <person name="Larry D.J."/>
            <person name="Kronmiller B."/>
            <person name="Shen D."/>
            <person name="Strem M.D."/>
            <person name="Melnick R.L."/>
            <person name="Guiltinan M.J."/>
            <person name="Tyler B.M."/>
            <person name="Meinhardt L.W."/>
            <person name="Bailey B.A."/>
        </authorList>
    </citation>
    <scope>NUCLEOTIDE SEQUENCE [LARGE SCALE GENOMIC DNA]</scope>
    <source>
        <strain evidence="2">zdho120</strain>
    </source>
</reference>
<evidence type="ECO:0000313" key="2">
    <source>
        <dbReference type="Proteomes" id="UP000198211"/>
    </source>
</evidence>
<dbReference type="Proteomes" id="UP000198211">
    <property type="component" value="Unassembled WGS sequence"/>
</dbReference>
<keyword evidence="2" id="KW-1185">Reference proteome</keyword>
<gene>
    <name evidence="1" type="ORF">PHMEG_00021998</name>
</gene>
<evidence type="ECO:0000313" key="1">
    <source>
        <dbReference type="EMBL" id="OWZ05837.1"/>
    </source>
</evidence>
<protein>
    <submittedName>
        <fullName evidence="1">Uncharacterized protein</fullName>
    </submittedName>
</protein>
<name>A0A225VM50_9STRA</name>
<proteinExistence type="predicted"/>